<dbReference type="SMART" id="SM00404">
    <property type="entry name" value="PTPc_motif"/>
    <property type="match status" value="1"/>
</dbReference>
<reference evidence="7 8" key="1">
    <citation type="submission" date="2014-06" db="EMBL/GenBank/DDBJ databases">
        <authorList>
            <person name="Swart Estienne"/>
        </authorList>
    </citation>
    <scope>NUCLEOTIDE SEQUENCE [LARGE SCALE GENOMIC DNA]</scope>
    <source>
        <strain evidence="7 8">130c</strain>
    </source>
</reference>
<dbReference type="GO" id="GO:0004722">
    <property type="term" value="F:protein serine/threonine phosphatase activity"/>
    <property type="evidence" value="ECO:0007669"/>
    <property type="project" value="UniProtKB-EC"/>
</dbReference>
<dbReference type="PROSITE" id="PS50054">
    <property type="entry name" value="TYR_PHOSPHATASE_DUAL"/>
    <property type="match status" value="1"/>
</dbReference>
<evidence type="ECO:0000313" key="7">
    <source>
        <dbReference type="EMBL" id="CDW74921.1"/>
    </source>
</evidence>
<accession>A0A077ZYC4</accession>
<dbReference type="CDD" id="cd14498">
    <property type="entry name" value="DSP"/>
    <property type="match status" value="1"/>
</dbReference>
<feature type="domain" description="Tyrosine-protein phosphatase" evidence="5">
    <location>
        <begin position="10"/>
        <end position="150"/>
    </location>
</feature>
<dbReference type="PANTHER" id="PTHR10159">
    <property type="entry name" value="DUAL SPECIFICITY PROTEIN PHOSPHATASE"/>
    <property type="match status" value="1"/>
</dbReference>
<dbReference type="Pfam" id="PF00782">
    <property type="entry name" value="DSPc"/>
    <property type="match status" value="1"/>
</dbReference>
<dbReference type="Proteomes" id="UP000039865">
    <property type="component" value="Unassembled WGS sequence"/>
</dbReference>
<dbReference type="InterPro" id="IPR000387">
    <property type="entry name" value="Tyr_Pase_dom"/>
</dbReference>
<organism evidence="7 8">
    <name type="scientific">Stylonychia lemnae</name>
    <name type="common">Ciliate</name>
    <dbReference type="NCBI Taxonomy" id="5949"/>
    <lineage>
        <taxon>Eukaryota</taxon>
        <taxon>Sar</taxon>
        <taxon>Alveolata</taxon>
        <taxon>Ciliophora</taxon>
        <taxon>Intramacronucleata</taxon>
        <taxon>Spirotrichea</taxon>
        <taxon>Stichotrichia</taxon>
        <taxon>Sporadotrichida</taxon>
        <taxon>Oxytrichidae</taxon>
        <taxon>Stylonychinae</taxon>
        <taxon>Stylonychia</taxon>
    </lineage>
</organism>
<dbReference type="InterPro" id="IPR000340">
    <property type="entry name" value="Dual-sp_phosphatase_cat-dom"/>
</dbReference>
<comment type="catalytic activity">
    <reaction evidence="4">
        <text>O-phospho-L-threonyl-[protein] + H2O = L-threonyl-[protein] + phosphate</text>
        <dbReference type="Rhea" id="RHEA:47004"/>
        <dbReference type="Rhea" id="RHEA-COMP:11060"/>
        <dbReference type="Rhea" id="RHEA-COMP:11605"/>
        <dbReference type="ChEBI" id="CHEBI:15377"/>
        <dbReference type="ChEBI" id="CHEBI:30013"/>
        <dbReference type="ChEBI" id="CHEBI:43474"/>
        <dbReference type="ChEBI" id="CHEBI:61977"/>
        <dbReference type="EC" id="3.1.3.16"/>
    </reaction>
</comment>
<comment type="similarity">
    <text evidence="1">Belongs to the protein-tyrosine phosphatase family. Non-receptor class dual specificity subfamily.</text>
</comment>
<dbReference type="GO" id="GO:0005737">
    <property type="term" value="C:cytoplasm"/>
    <property type="evidence" value="ECO:0007669"/>
    <property type="project" value="TreeGrafter"/>
</dbReference>
<gene>
    <name evidence="7" type="primary">Contig6734.g7207</name>
    <name evidence="7" type="ORF">STYLEM_3905</name>
</gene>
<dbReference type="InterPro" id="IPR029021">
    <property type="entry name" value="Prot-tyrosine_phosphatase-like"/>
</dbReference>
<protein>
    <submittedName>
        <fullName evidence="7">Leucine rich repeat and phosphatase domain containing protein</fullName>
    </submittedName>
</protein>
<dbReference type="SUPFAM" id="SSF52799">
    <property type="entry name" value="(Phosphotyrosine protein) phosphatases II"/>
    <property type="match status" value="1"/>
</dbReference>
<dbReference type="EMBL" id="CCKQ01003778">
    <property type="protein sequence ID" value="CDW74921.1"/>
    <property type="molecule type" value="Genomic_DNA"/>
</dbReference>
<name>A0A077ZYC4_STYLE</name>
<dbReference type="Gene3D" id="3.90.190.10">
    <property type="entry name" value="Protein tyrosine phosphatase superfamily"/>
    <property type="match status" value="1"/>
</dbReference>
<evidence type="ECO:0000256" key="1">
    <source>
        <dbReference type="ARBA" id="ARBA00008601"/>
    </source>
</evidence>
<evidence type="ECO:0000256" key="3">
    <source>
        <dbReference type="ARBA" id="ARBA00022912"/>
    </source>
</evidence>
<feature type="domain" description="Tyrosine specific protein phosphatases" evidence="6">
    <location>
        <begin position="71"/>
        <end position="131"/>
    </location>
</feature>
<dbReference type="SMART" id="SM00195">
    <property type="entry name" value="DSPc"/>
    <property type="match status" value="1"/>
</dbReference>
<keyword evidence="2" id="KW-0378">Hydrolase</keyword>
<keyword evidence="3" id="KW-0904">Protein phosphatase</keyword>
<dbReference type="FunFam" id="3.90.190.10:FF:000004">
    <property type="entry name" value="Protein phosphatase Slingshot homolog 2"/>
    <property type="match status" value="1"/>
</dbReference>
<dbReference type="PROSITE" id="PS00383">
    <property type="entry name" value="TYR_PHOSPHATASE_1"/>
    <property type="match status" value="1"/>
</dbReference>
<dbReference type="PROSITE" id="PS50056">
    <property type="entry name" value="TYR_PHOSPHATASE_2"/>
    <property type="match status" value="1"/>
</dbReference>
<dbReference type="GO" id="GO:0043409">
    <property type="term" value="P:negative regulation of MAPK cascade"/>
    <property type="evidence" value="ECO:0007669"/>
    <property type="project" value="TreeGrafter"/>
</dbReference>
<dbReference type="AlphaFoldDB" id="A0A077ZYC4"/>
<sequence length="173" mass="20311">MNSYFMRVDDINEIMPGLYMSDITTAENTEILKKYQITHIVTVTKISPKFPDRFQYMQVEIDDQSDQDIKKHFKATNKFINNAIENGGVVLVHCAAGISRSGAVVCAYLMYKNRWSFDQAWEYGQTKRNKMYPNLGFQKQLRDFQRQLGVPMSEEEQKKEDLIKEMEYLINNQ</sequence>
<dbReference type="InterPro" id="IPR016130">
    <property type="entry name" value="Tyr_Pase_AS"/>
</dbReference>
<keyword evidence="8" id="KW-1185">Reference proteome</keyword>
<dbReference type="PANTHER" id="PTHR10159:SF519">
    <property type="entry name" value="DUAL SPECIFICITY PROTEIN PHOSPHATASE MPK3"/>
    <property type="match status" value="1"/>
</dbReference>
<dbReference type="InterPro" id="IPR003595">
    <property type="entry name" value="Tyr_Pase_cat"/>
</dbReference>
<dbReference type="OMA" id="YETPPIC"/>
<evidence type="ECO:0000256" key="4">
    <source>
        <dbReference type="ARBA" id="ARBA00048336"/>
    </source>
</evidence>
<dbReference type="InParanoid" id="A0A077ZYC4"/>
<evidence type="ECO:0000259" key="5">
    <source>
        <dbReference type="PROSITE" id="PS50054"/>
    </source>
</evidence>
<evidence type="ECO:0000259" key="6">
    <source>
        <dbReference type="PROSITE" id="PS50056"/>
    </source>
</evidence>
<dbReference type="InterPro" id="IPR020422">
    <property type="entry name" value="TYR_PHOSPHATASE_DUAL_dom"/>
</dbReference>
<evidence type="ECO:0000256" key="2">
    <source>
        <dbReference type="ARBA" id="ARBA00022801"/>
    </source>
</evidence>
<dbReference type="OrthoDB" id="10252009at2759"/>
<proteinExistence type="inferred from homology"/>
<dbReference type="PRINTS" id="PR01908">
    <property type="entry name" value="ADSPHPHTASE"/>
</dbReference>
<evidence type="ECO:0000313" key="8">
    <source>
        <dbReference type="Proteomes" id="UP000039865"/>
    </source>
</evidence>